<evidence type="ECO:0000313" key="2">
    <source>
        <dbReference type="Proteomes" id="UP000265520"/>
    </source>
</evidence>
<protein>
    <submittedName>
        <fullName evidence="1">Uncharacterized protein</fullName>
    </submittedName>
</protein>
<keyword evidence="2" id="KW-1185">Reference proteome</keyword>
<dbReference type="AlphaFoldDB" id="A0A392UFR8"/>
<evidence type="ECO:0000313" key="1">
    <source>
        <dbReference type="EMBL" id="MCI72262.1"/>
    </source>
</evidence>
<organism evidence="1 2">
    <name type="scientific">Trifolium medium</name>
    <dbReference type="NCBI Taxonomy" id="97028"/>
    <lineage>
        <taxon>Eukaryota</taxon>
        <taxon>Viridiplantae</taxon>
        <taxon>Streptophyta</taxon>
        <taxon>Embryophyta</taxon>
        <taxon>Tracheophyta</taxon>
        <taxon>Spermatophyta</taxon>
        <taxon>Magnoliopsida</taxon>
        <taxon>eudicotyledons</taxon>
        <taxon>Gunneridae</taxon>
        <taxon>Pentapetalae</taxon>
        <taxon>rosids</taxon>
        <taxon>fabids</taxon>
        <taxon>Fabales</taxon>
        <taxon>Fabaceae</taxon>
        <taxon>Papilionoideae</taxon>
        <taxon>50 kb inversion clade</taxon>
        <taxon>NPAAA clade</taxon>
        <taxon>Hologalegina</taxon>
        <taxon>IRL clade</taxon>
        <taxon>Trifolieae</taxon>
        <taxon>Trifolium</taxon>
    </lineage>
</organism>
<dbReference type="Proteomes" id="UP000265520">
    <property type="component" value="Unassembled WGS sequence"/>
</dbReference>
<proteinExistence type="predicted"/>
<sequence length="37" mass="3871">ACVRRNDAVMRRVDLLLAAFGTAGAARGAVDLISLKV</sequence>
<reference evidence="1 2" key="1">
    <citation type="journal article" date="2018" name="Front. Plant Sci.">
        <title>Red Clover (Trifolium pratense) and Zigzag Clover (T. medium) - A Picture of Genomic Similarities and Differences.</title>
        <authorList>
            <person name="Dluhosova J."/>
            <person name="Istvanek J."/>
            <person name="Nedelnik J."/>
            <person name="Repkova J."/>
        </authorList>
    </citation>
    <scope>NUCLEOTIDE SEQUENCE [LARGE SCALE GENOMIC DNA]</scope>
    <source>
        <strain evidence="2">cv. 10/8</strain>
        <tissue evidence="1">Leaf</tissue>
    </source>
</reference>
<comment type="caution">
    <text evidence="1">The sequence shown here is derived from an EMBL/GenBank/DDBJ whole genome shotgun (WGS) entry which is preliminary data.</text>
</comment>
<feature type="non-terminal residue" evidence="1">
    <location>
        <position position="1"/>
    </location>
</feature>
<dbReference type="EMBL" id="LXQA010814281">
    <property type="protein sequence ID" value="MCI72262.1"/>
    <property type="molecule type" value="Genomic_DNA"/>
</dbReference>
<accession>A0A392UFR8</accession>
<name>A0A392UFR8_9FABA</name>